<dbReference type="InterPro" id="IPR016181">
    <property type="entry name" value="Acyl_CoA_acyltransferase"/>
</dbReference>
<reference evidence="1 2" key="1">
    <citation type="submission" date="2019-05" db="EMBL/GenBank/DDBJ databases">
        <title>Dyadobacter AR-3-8 sp. nov., isolated from arctic soil.</title>
        <authorList>
            <person name="Chaudhary D.K."/>
        </authorList>
    </citation>
    <scope>NUCLEOTIDE SEQUENCE [LARGE SCALE GENOMIC DNA]</scope>
    <source>
        <strain evidence="1 2">AR-3-8</strain>
    </source>
</reference>
<proteinExistence type="predicted"/>
<dbReference type="GO" id="GO:0016740">
    <property type="term" value="F:transferase activity"/>
    <property type="evidence" value="ECO:0007669"/>
    <property type="project" value="UniProtKB-KW"/>
</dbReference>
<dbReference type="SUPFAM" id="SSF55729">
    <property type="entry name" value="Acyl-CoA N-acyltransferases (Nat)"/>
    <property type="match status" value="1"/>
</dbReference>
<dbReference type="Gene3D" id="3.40.630.30">
    <property type="match status" value="1"/>
</dbReference>
<name>A0A4U6D0J3_9BACT</name>
<accession>A0A4U6D0J3</accession>
<keyword evidence="1" id="KW-0808">Transferase</keyword>
<keyword evidence="2" id="KW-1185">Reference proteome</keyword>
<gene>
    <name evidence="1" type="ORF">FDK13_20435</name>
</gene>
<organism evidence="1 2">
    <name type="scientific">Dyadobacter frigoris</name>
    <dbReference type="NCBI Taxonomy" id="2576211"/>
    <lineage>
        <taxon>Bacteria</taxon>
        <taxon>Pseudomonadati</taxon>
        <taxon>Bacteroidota</taxon>
        <taxon>Cytophagia</taxon>
        <taxon>Cytophagales</taxon>
        <taxon>Spirosomataceae</taxon>
        <taxon>Dyadobacter</taxon>
    </lineage>
</organism>
<dbReference type="EMBL" id="SZVO01000009">
    <property type="protein sequence ID" value="TKT90710.1"/>
    <property type="molecule type" value="Genomic_DNA"/>
</dbReference>
<dbReference type="Proteomes" id="UP000304900">
    <property type="component" value="Unassembled WGS sequence"/>
</dbReference>
<comment type="caution">
    <text evidence="1">The sequence shown here is derived from an EMBL/GenBank/DDBJ whole genome shotgun (WGS) entry which is preliminary data.</text>
</comment>
<dbReference type="AlphaFoldDB" id="A0A4U6D0J3"/>
<evidence type="ECO:0000313" key="1">
    <source>
        <dbReference type="EMBL" id="TKT90710.1"/>
    </source>
</evidence>
<dbReference type="OrthoDB" id="9812988at2"/>
<sequence length="191" mass="21345">MTLRLATRQDWIFAKLITEEMHGSALLRGCGISKRSPISVIRKMIEGKAVIAVTSGNHWAGFSYIETYENNSFVSNSGLIVSPVFRQCGVAKAIKQSVFDLSRKLYPSAKIFSITTGSAVMKLNTRLGFEPVTYSEITTEKKFWNGCKSCVNYQTLLGKDCKNCFCTAMLYTPASDEPQEQENESELEHCK</sequence>
<protein>
    <submittedName>
        <fullName evidence="1">N-acetyltransferase</fullName>
    </submittedName>
</protein>
<evidence type="ECO:0000313" key="2">
    <source>
        <dbReference type="Proteomes" id="UP000304900"/>
    </source>
</evidence>